<comment type="caution">
    <text evidence="1">The sequence shown here is derived from an EMBL/GenBank/DDBJ whole genome shotgun (WGS) entry which is preliminary data.</text>
</comment>
<sequence length="606" mass="71590">MTRTLNELSDLRKTRYGWPPPRHGLILLWWFAHECVQIDYDRMIAHCNPANGAFGFHRFYNWDKLLPRINLPYYEVGNLNTSGSLPPYVTQYYTGYIDNSNTDRIIVLFNSRCNRFDSVYVTQHSDLVKFDQNHTYCISIKLMKEIKNLSREDFLRKPILPKRPNPPEHCSIDMTNHVMPNAQPRPIVRNRTRTLTLNELSDLRESWFGQPPPRHGLNLLWWFAYKCVLIDSNGRVIARCNPENGAFGFRRFYNADGFLPYSNLPYYEHSDLVKFDQNHTYCISIKLMKDIKNLSREDFLRKPILPKRPNPPEHCSIDMTNHVMPNAQARPSHIPQPVQSETRCVTQPIAASDGGFNRVYVTEHIDKKRFNRSKSYCVRQGLLQIIKNMSRENYLSQLSNTREEHVRYKPQSYYETPQQLLVVLLIVRNRTRTLYDLSDLRESWFGQPPPRHGLNLLWWFAHKCVQIDSNGRMIAQCDPENGAFGFRRFYNADGLLPYSNLPYYEVGNLNTTDSLPEYVTEDYTGYLDDSNTDRIIVLFKSSWSTQRFNKIYVTQHSDQTNFDWNHTYCISIKLMKDIRRSRRKEFLRKTLNESYHITIKEHSRHS</sequence>
<evidence type="ECO:0000313" key="2">
    <source>
        <dbReference type="Proteomes" id="UP000281406"/>
    </source>
</evidence>
<dbReference type="PANTHER" id="PTHR38706:SF2">
    <property type="match status" value="1"/>
</dbReference>
<dbReference type="Proteomes" id="UP000281406">
    <property type="component" value="Unassembled WGS sequence"/>
</dbReference>
<dbReference type="OrthoDB" id="8961033at2759"/>
<dbReference type="AlphaFoldDB" id="A0A3N0YL15"/>
<keyword evidence="2" id="KW-1185">Reference proteome</keyword>
<name>A0A3N0YL15_ANAGA</name>
<accession>A0A3N0YL15</accession>
<evidence type="ECO:0000313" key="1">
    <source>
        <dbReference type="EMBL" id="ROL46571.1"/>
    </source>
</evidence>
<reference evidence="1 2" key="1">
    <citation type="submission" date="2018-10" db="EMBL/GenBank/DDBJ databases">
        <title>Genome assembly for a Yunnan-Guizhou Plateau 3E fish, Anabarilius grahami (Regan), and its evolutionary and genetic applications.</title>
        <authorList>
            <person name="Jiang W."/>
        </authorList>
    </citation>
    <scope>NUCLEOTIDE SEQUENCE [LARGE SCALE GENOMIC DNA]</scope>
    <source>
        <strain evidence="1">AG-KIZ</strain>
        <tissue evidence="1">Muscle</tissue>
    </source>
</reference>
<dbReference type="PANTHER" id="PTHR38706">
    <property type="entry name" value="SI:CH211-198C19.1-RELATED"/>
    <property type="match status" value="1"/>
</dbReference>
<gene>
    <name evidence="1" type="ORF">DPX16_21755</name>
</gene>
<protein>
    <submittedName>
        <fullName evidence="1">Uncharacterized protein</fullName>
    </submittedName>
</protein>
<organism evidence="1 2">
    <name type="scientific">Anabarilius grahami</name>
    <name type="common">Kanglang fish</name>
    <name type="synonym">Barilius grahami</name>
    <dbReference type="NCBI Taxonomy" id="495550"/>
    <lineage>
        <taxon>Eukaryota</taxon>
        <taxon>Metazoa</taxon>
        <taxon>Chordata</taxon>
        <taxon>Craniata</taxon>
        <taxon>Vertebrata</taxon>
        <taxon>Euteleostomi</taxon>
        <taxon>Actinopterygii</taxon>
        <taxon>Neopterygii</taxon>
        <taxon>Teleostei</taxon>
        <taxon>Ostariophysi</taxon>
        <taxon>Cypriniformes</taxon>
        <taxon>Xenocyprididae</taxon>
        <taxon>Xenocypridinae</taxon>
        <taxon>Xenocypridinae incertae sedis</taxon>
        <taxon>Anabarilius</taxon>
    </lineage>
</organism>
<proteinExistence type="predicted"/>
<dbReference type="EMBL" id="RJVU01037554">
    <property type="protein sequence ID" value="ROL46571.1"/>
    <property type="molecule type" value="Genomic_DNA"/>
</dbReference>